<gene>
    <name evidence="1" type="ORF">PMIN01_13202</name>
</gene>
<dbReference type="SUPFAM" id="SSF51182">
    <property type="entry name" value="RmlC-like cupins"/>
    <property type="match status" value="1"/>
</dbReference>
<keyword evidence="2" id="KW-1185">Reference proteome</keyword>
<dbReference type="InterPro" id="IPR014710">
    <property type="entry name" value="RmlC-like_jellyroll"/>
</dbReference>
<organism evidence="1 2">
    <name type="scientific">Paraphaeosphaeria minitans</name>
    <dbReference type="NCBI Taxonomy" id="565426"/>
    <lineage>
        <taxon>Eukaryota</taxon>
        <taxon>Fungi</taxon>
        <taxon>Dikarya</taxon>
        <taxon>Ascomycota</taxon>
        <taxon>Pezizomycotina</taxon>
        <taxon>Dothideomycetes</taxon>
        <taxon>Pleosporomycetidae</taxon>
        <taxon>Pleosporales</taxon>
        <taxon>Massarineae</taxon>
        <taxon>Didymosphaeriaceae</taxon>
        <taxon>Paraphaeosphaeria</taxon>
    </lineage>
</organism>
<comment type="caution">
    <text evidence="1">The sequence shown here is derived from an EMBL/GenBank/DDBJ whole genome shotgun (WGS) entry which is preliminary data.</text>
</comment>
<name>A0A9P6G499_9PLEO</name>
<sequence length="226" mass="25745">MTLTDTTSQISTESVALSYNKVDKQTNQDVTLFYPTAETNYRITRAIAPKGSKFQVGAHWHEDYDEYMRIVQGRAKIRLGSTWKVFTPEDGEIKIPRMVVHDICRADRDAKPGEGDDEDMIIEEWSDPFDGAKEMFFRHIFSVTVDKDVFGWKLPLQQLLIMISADGYIEIVPGPAGWYITHGLYAALKPVTKLLGLKPFHDEYTPSRLADVRRAMESGENPKKDV</sequence>
<dbReference type="AlphaFoldDB" id="A0A9P6G499"/>
<dbReference type="Proteomes" id="UP000756921">
    <property type="component" value="Unassembled WGS sequence"/>
</dbReference>
<reference evidence="1" key="1">
    <citation type="journal article" date="2020" name="Mol. Plant Microbe Interact.">
        <title>Genome Sequence of the Biocontrol Agent Coniothyrium minitans strain Conio (IMI 134523).</title>
        <authorList>
            <person name="Patel D."/>
            <person name="Shittu T.A."/>
            <person name="Baroncelli R."/>
            <person name="Muthumeenakshi S."/>
            <person name="Osborne T.H."/>
            <person name="Janganan T.K."/>
            <person name="Sreenivasaprasad S."/>
        </authorList>
    </citation>
    <scope>NUCLEOTIDE SEQUENCE</scope>
    <source>
        <strain evidence="1">Conio</strain>
    </source>
</reference>
<dbReference type="OrthoDB" id="504210at2759"/>
<dbReference type="Gene3D" id="2.60.120.10">
    <property type="entry name" value="Jelly Rolls"/>
    <property type="match status" value="1"/>
</dbReference>
<proteinExistence type="predicted"/>
<evidence type="ECO:0000313" key="1">
    <source>
        <dbReference type="EMBL" id="KAF9728822.1"/>
    </source>
</evidence>
<evidence type="ECO:0000313" key="2">
    <source>
        <dbReference type="Proteomes" id="UP000756921"/>
    </source>
</evidence>
<dbReference type="CDD" id="cd02208">
    <property type="entry name" value="cupin_RmlC-like"/>
    <property type="match status" value="1"/>
</dbReference>
<protein>
    <submittedName>
        <fullName evidence="1">Uncharacterized protein</fullName>
    </submittedName>
</protein>
<dbReference type="InterPro" id="IPR011051">
    <property type="entry name" value="RmlC_Cupin_sf"/>
</dbReference>
<dbReference type="EMBL" id="WJXW01000018">
    <property type="protein sequence ID" value="KAF9728822.1"/>
    <property type="molecule type" value="Genomic_DNA"/>
</dbReference>
<accession>A0A9P6G499</accession>